<comment type="caution">
    <text evidence="1">The sequence shown here is derived from an EMBL/GenBank/DDBJ whole genome shotgun (WGS) entry which is preliminary data.</text>
</comment>
<dbReference type="EMBL" id="QETB01000006">
    <property type="protein sequence ID" value="PWF24553.1"/>
    <property type="molecule type" value="Genomic_DNA"/>
</dbReference>
<dbReference type="RefSeq" id="WP_109094449.1">
    <property type="nucleotide sequence ID" value="NZ_QETB01000006.1"/>
</dbReference>
<name>A0A2V1K2W0_9ACTO</name>
<dbReference type="PANTHER" id="PTHR10151">
    <property type="entry name" value="ECTONUCLEOTIDE PYROPHOSPHATASE/PHOSPHODIESTERASE"/>
    <property type="match status" value="1"/>
</dbReference>
<dbReference type="Gene3D" id="3.40.720.10">
    <property type="entry name" value="Alkaline Phosphatase, subunit A"/>
    <property type="match status" value="1"/>
</dbReference>
<dbReference type="AlphaFoldDB" id="A0A2V1K2W0"/>
<organism evidence="1 2">
    <name type="scientific">Ancrocorticia populi</name>
    <dbReference type="NCBI Taxonomy" id="2175228"/>
    <lineage>
        <taxon>Bacteria</taxon>
        <taxon>Bacillati</taxon>
        <taxon>Actinomycetota</taxon>
        <taxon>Actinomycetes</taxon>
        <taxon>Actinomycetales</taxon>
        <taxon>Actinomycetaceae</taxon>
        <taxon>Ancrocorticia</taxon>
    </lineage>
</organism>
<accession>A0A2V1K2W0</accession>
<sequence length="373" mass="40540">MSRWVVPTGRSVRISLSAGLDAVGFHTVGSREDRALLGLPEADHVCFVLVDGLGYHNLDSRSGHARTLRAWESLEPMTTVAPSTTAAAITALGTGRQPGETAMTSYALRSPATGKNFSLIKWEGSGLDPLMWQTCPTLFEELLAEQAESCVLIQPREFIASGLTQCALRGARAIPANTTNDRIDAAASALRRGAKAAYLYWGELDHTGHSKGWMSEDWVEDLEELDAAMAELASRVPRGTLIILTADHGMIDVTRRFDVAEEPQLACEVELVSGEERAAHLYTDHATAVAERWQEFFGADALIYTKAEIATNGLMGPLADRTKETMGDVLVFMGGTDAVIDSRQRRPNQSFMVGVHGSLTEQEMRVPLLIEVA</sequence>
<protein>
    <submittedName>
        <fullName evidence="1">Phosphodiesterase</fullName>
    </submittedName>
</protein>
<dbReference type="Pfam" id="PF01663">
    <property type="entry name" value="Phosphodiest"/>
    <property type="match status" value="1"/>
</dbReference>
<evidence type="ECO:0000313" key="2">
    <source>
        <dbReference type="Proteomes" id="UP000245283"/>
    </source>
</evidence>
<dbReference type="InterPro" id="IPR017850">
    <property type="entry name" value="Alkaline_phosphatase_core_sf"/>
</dbReference>
<gene>
    <name evidence="1" type="ORF">DD236_11010</name>
</gene>
<evidence type="ECO:0000313" key="1">
    <source>
        <dbReference type="EMBL" id="PWF24553.1"/>
    </source>
</evidence>
<dbReference type="GO" id="GO:0016787">
    <property type="term" value="F:hydrolase activity"/>
    <property type="evidence" value="ECO:0007669"/>
    <property type="project" value="UniProtKB-ARBA"/>
</dbReference>
<dbReference type="OrthoDB" id="9779267at2"/>
<reference evidence="2" key="1">
    <citation type="submission" date="2018-05" db="EMBL/GenBank/DDBJ databases">
        <authorList>
            <person name="Li Y."/>
        </authorList>
    </citation>
    <scope>NUCLEOTIDE SEQUENCE [LARGE SCALE GENOMIC DNA]</scope>
    <source>
        <strain evidence="2">sk1b4</strain>
    </source>
</reference>
<dbReference type="SUPFAM" id="SSF53649">
    <property type="entry name" value="Alkaline phosphatase-like"/>
    <property type="match status" value="1"/>
</dbReference>
<dbReference type="Proteomes" id="UP000245283">
    <property type="component" value="Unassembled WGS sequence"/>
</dbReference>
<dbReference type="InterPro" id="IPR002591">
    <property type="entry name" value="Phosphodiest/P_Trfase"/>
</dbReference>
<proteinExistence type="predicted"/>
<keyword evidence="2" id="KW-1185">Reference proteome</keyword>
<dbReference type="PANTHER" id="PTHR10151:SF120">
    <property type="entry name" value="BIS(5'-ADENOSYL)-TRIPHOSPHATASE"/>
    <property type="match status" value="1"/>
</dbReference>